<comment type="caution">
    <text evidence="4">The sequence shown here is derived from an EMBL/GenBank/DDBJ whole genome shotgun (WGS) entry which is preliminary data.</text>
</comment>
<feature type="compositionally biased region" description="Basic residues" evidence="2">
    <location>
        <begin position="650"/>
        <end position="663"/>
    </location>
</feature>
<feature type="compositionally biased region" description="Low complexity" evidence="2">
    <location>
        <begin position="536"/>
        <end position="547"/>
    </location>
</feature>
<feature type="compositionally biased region" description="Basic and acidic residues" evidence="2">
    <location>
        <begin position="92"/>
        <end position="106"/>
    </location>
</feature>
<feature type="coiled-coil region" evidence="1">
    <location>
        <begin position="245"/>
        <end position="293"/>
    </location>
</feature>
<keyword evidence="1" id="KW-0175">Coiled coil</keyword>
<evidence type="ECO:0000259" key="3">
    <source>
        <dbReference type="Pfam" id="PF24983"/>
    </source>
</evidence>
<sequence>MAFICNGQDQLIFMEQDQTETKHHKRLREMFRLFQRTKKQREKASQRSDEESKESKVTTPAAPPTVQSQQSRRLSSLGAKRQSKSPAQSRSPSKETRKSPSKKTSEAEESATTVDEDETVDETASARKRRLIRKKYGIQIKDEDFVQRECKEEIEEFENVAVALRPAATKMRKAKLRWKAVSPKKDIEEETLESPPDITGTGWEESMSVPSESDFTETTHDEDKNLSEKYAKRYAELKANPKENVEQLLKELHTLFLRVSELEQLEKTYQEQIQELRKQLAMKDEKISELSKKSVGTVAALPATMGKEVLVQKTAEKEDMVPAKIENETLTKKTVEKEKEAAAIAEKEKPTKTSAEGEKMSAKLEAVAKRGLDILRRNQLLEQTLNDNEARIIASFFESEEPKPDKKVVDLIDKALSYGVEVLLTRPDLFEDFVDNELRLFLIDADKAKRILLDCMLLHPQYVPTKWGGNIMKKRQREVQDKTAEKAEEKSKVKEEAVKKEDEKSKPTEASTVQAALQTTRNIFDYLVEASKWAASASTPSAPSASFSKEKSTTGEKTVEKTLPKSESSKSESKTESDKKNEKEIKAQPKPSESKSEEETRIKQQAAKKPVKEHKEQGTRNHGKGWKTHKSGSKSPAKTLWVQDRERHLRSQAKVKQRPKKKN</sequence>
<feature type="region of interest" description="Disordered" evidence="2">
    <location>
        <begin position="187"/>
        <end position="224"/>
    </location>
</feature>
<feature type="compositionally biased region" description="Basic and acidic residues" evidence="2">
    <location>
        <begin position="548"/>
        <end position="602"/>
    </location>
</feature>
<keyword evidence="5" id="KW-1185">Reference proteome</keyword>
<feature type="compositionally biased region" description="Basic residues" evidence="2">
    <location>
        <begin position="621"/>
        <end position="632"/>
    </location>
</feature>
<feature type="region of interest" description="Disordered" evidence="2">
    <location>
        <begin position="35"/>
        <end position="125"/>
    </location>
</feature>
<feature type="compositionally biased region" description="Basic and acidic residues" evidence="2">
    <location>
        <begin position="478"/>
        <end position="507"/>
    </location>
</feature>
<evidence type="ECO:0000313" key="4">
    <source>
        <dbReference type="EMBL" id="CAJ0600952.1"/>
    </source>
</evidence>
<proteinExistence type="predicted"/>
<evidence type="ECO:0000256" key="1">
    <source>
        <dbReference type="SAM" id="Coils"/>
    </source>
</evidence>
<evidence type="ECO:0000256" key="2">
    <source>
        <dbReference type="SAM" id="MobiDB-lite"/>
    </source>
</evidence>
<name>A0AA36M8U8_CYLNA</name>
<feature type="region of interest" description="Disordered" evidence="2">
    <location>
        <begin position="536"/>
        <end position="663"/>
    </location>
</feature>
<feature type="compositionally biased region" description="Basic and acidic residues" evidence="2">
    <location>
        <begin position="42"/>
        <end position="56"/>
    </location>
</feature>
<feature type="domain" description="DUF7774" evidence="3">
    <location>
        <begin position="362"/>
        <end position="456"/>
    </location>
</feature>
<reference evidence="4" key="1">
    <citation type="submission" date="2023-07" db="EMBL/GenBank/DDBJ databases">
        <authorList>
            <consortium name="CYATHOMIX"/>
        </authorList>
    </citation>
    <scope>NUCLEOTIDE SEQUENCE</scope>
    <source>
        <strain evidence="4">N/A</strain>
    </source>
</reference>
<accession>A0AA36M8U8</accession>
<feature type="compositionally biased region" description="Low complexity" evidence="2">
    <location>
        <begin position="67"/>
        <end position="77"/>
    </location>
</feature>
<dbReference type="InterPro" id="IPR056676">
    <property type="entry name" value="DUF7774"/>
</dbReference>
<feature type="region of interest" description="Disordered" evidence="2">
    <location>
        <begin position="478"/>
        <end position="513"/>
    </location>
</feature>
<dbReference type="AlphaFoldDB" id="A0AA36M8U8"/>
<dbReference type="PANTHER" id="PTHR38630">
    <property type="entry name" value="PROTEIN CBG12780"/>
    <property type="match status" value="1"/>
</dbReference>
<gene>
    <name evidence="4" type="ORF">CYNAS_LOCUS12935</name>
</gene>
<dbReference type="EMBL" id="CATQJL010000305">
    <property type="protein sequence ID" value="CAJ0600952.1"/>
    <property type="molecule type" value="Genomic_DNA"/>
</dbReference>
<evidence type="ECO:0000313" key="5">
    <source>
        <dbReference type="Proteomes" id="UP001176961"/>
    </source>
</evidence>
<dbReference type="Pfam" id="PF24983">
    <property type="entry name" value="DUF7774"/>
    <property type="match status" value="1"/>
</dbReference>
<dbReference type="Proteomes" id="UP001176961">
    <property type="component" value="Unassembled WGS sequence"/>
</dbReference>
<dbReference type="PANTHER" id="PTHR38630:SF1">
    <property type="entry name" value="DEK_C DOMAIN-CONTAINING PROTEIN-RELATED"/>
    <property type="match status" value="1"/>
</dbReference>
<protein>
    <recommendedName>
        <fullName evidence="3">DUF7774 domain-containing protein</fullName>
    </recommendedName>
</protein>
<organism evidence="4 5">
    <name type="scientific">Cylicocyclus nassatus</name>
    <name type="common">Nematode worm</name>
    <dbReference type="NCBI Taxonomy" id="53992"/>
    <lineage>
        <taxon>Eukaryota</taxon>
        <taxon>Metazoa</taxon>
        <taxon>Ecdysozoa</taxon>
        <taxon>Nematoda</taxon>
        <taxon>Chromadorea</taxon>
        <taxon>Rhabditida</taxon>
        <taxon>Rhabditina</taxon>
        <taxon>Rhabditomorpha</taxon>
        <taxon>Strongyloidea</taxon>
        <taxon>Strongylidae</taxon>
        <taxon>Cylicocyclus</taxon>
    </lineage>
</organism>